<reference evidence="2 3" key="1">
    <citation type="submission" date="2015-12" db="EMBL/GenBank/DDBJ databases">
        <title>Draft genome sequence of Moniliophthora roreri, the causal agent of frosty pod rot of cacao.</title>
        <authorList>
            <person name="Aime M.C."/>
            <person name="Diaz-Valderrama J.R."/>
            <person name="Kijpornyongpan T."/>
            <person name="Phillips-Mora W."/>
        </authorList>
    </citation>
    <scope>NUCLEOTIDE SEQUENCE [LARGE SCALE GENOMIC DNA]</scope>
    <source>
        <strain evidence="2 3">MCA 2952</strain>
    </source>
</reference>
<accession>A0A0W0FTR8</accession>
<name>A0A0W0FTR8_MONRR</name>
<evidence type="ECO:0000313" key="3">
    <source>
        <dbReference type="Proteomes" id="UP000054988"/>
    </source>
</evidence>
<feature type="compositionally biased region" description="Basic and acidic residues" evidence="1">
    <location>
        <begin position="89"/>
        <end position="103"/>
    </location>
</feature>
<proteinExistence type="predicted"/>
<protein>
    <submittedName>
        <fullName evidence="2">Uncharacterized protein</fullName>
    </submittedName>
</protein>
<organism evidence="2 3">
    <name type="scientific">Moniliophthora roreri</name>
    <name type="common">Frosty pod rot fungus</name>
    <name type="synonym">Monilia roreri</name>
    <dbReference type="NCBI Taxonomy" id="221103"/>
    <lineage>
        <taxon>Eukaryota</taxon>
        <taxon>Fungi</taxon>
        <taxon>Dikarya</taxon>
        <taxon>Basidiomycota</taxon>
        <taxon>Agaricomycotina</taxon>
        <taxon>Agaricomycetes</taxon>
        <taxon>Agaricomycetidae</taxon>
        <taxon>Agaricales</taxon>
        <taxon>Marasmiineae</taxon>
        <taxon>Marasmiaceae</taxon>
        <taxon>Moniliophthora</taxon>
    </lineage>
</organism>
<evidence type="ECO:0000256" key="1">
    <source>
        <dbReference type="SAM" id="MobiDB-lite"/>
    </source>
</evidence>
<feature type="compositionally biased region" description="Polar residues" evidence="1">
    <location>
        <begin position="1"/>
        <end position="28"/>
    </location>
</feature>
<feature type="region of interest" description="Disordered" evidence="1">
    <location>
        <begin position="1"/>
        <end position="31"/>
    </location>
</feature>
<feature type="region of interest" description="Disordered" evidence="1">
    <location>
        <begin position="50"/>
        <end position="154"/>
    </location>
</feature>
<sequence>MSSRSFTVFVDTPSTDTPQPKDNISEPVSPSASAALAATISSILSPVTATDKENLDPVTGEPVVPNNTNQKKRKTIVLATKTLTPLEPILKDSKEAAEGQPETKKRKSSISSGSKSKSKKDGKGTGSVKKSVKKVSRRASPMPKVEEEGDLDREAREQALVDSRCKDLTVKPLADVSEAYIECGVFGGAGAEGPAREEFRWMPKESSCEPEIRDYLTTAHLSASTSSSALRGSSPACEPKVFSTPERKKIYSAFTFKSPSPIINRVHESPSDSVHLGPLNFGELDRVSS</sequence>
<evidence type="ECO:0000313" key="2">
    <source>
        <dbReference type="EMBL" id="KTB39670.1"/>
    </source>
</evidence>
<dbReference type="EMBL" id="LATX01001647">
    <property type="protein sequence ID" value="KTB39670.1"/>
    <property type="molecule type" value="Genomic_DNA"/>
</dbReference>
<gene>
    <name evidence="2" type="ORF">WG66_7754</name>
</gene>
<dbReference type="eggNOG" id="ENOG502ST8Q">
    <property type="taxonomic scope" value="Eukaryota"/>
</dbReference>
<dbReference type="AlphaFoldDB" id="A0A0W0FTR8"/>
<dbReference type="Proteomes" id="UP000054988">
    <property type="component" value="Unassembled WGS sequence"/>
</dbReference>
<comment type="caution">
    <text evidence="2">The sequence shown here is derived from an EMBL/GenBank/DDBJ whole genome shotgun (WGS) entry which is preliminary data.</text>
</comment>